<organism evidence="2 3">
    <name type="scientific">Virgisporangium ochraceum</name>
    <dbReference type="NCBI Taxonomy" id="65505"/>
    <lineage>
        <taxon>Bacteria</taxon>
        <taxon>Bacillati</taxon>
        <taxon>Actinomycetota</taxon>
        <taxon>Actinomycetes</taxon>
        <taxon>Micromonosporales</taxon>
        <taxon>Micromonosporaceae</taxon>
        <taxon>Virgisporangium</taxon>
    </lineage>
</organism>
<dbReference type="PROSITE" id="PS51664">
    <property type="entry name" value="YCAO"/>
    <property type="match status" value="1"/>
</dbReference>
<name>A0A8J4A5E9_9ACTN</name>
<dbReference type="PANTHER" id="PTHR37809">
    <property type="entry name" value="RIBOSOMAL PROTEIN S12 METHYLTHIOTRANSFERASE ACCESSORY FACTOR YCAO"/>
    <property type="match status" value="1"/>
</dbReference>
<protein>
    <recommendedName>
        <fullName evidence="1">YcaO domain-containing protein</fullName>
    </recommendedName>
</protein>
<dbReference type="NCBIfam" id="TIGR03604">
    <property type="entry name" value="TOMM_cyclo_SagD"/>
    <property type="match status" value="1"/>
</dbReference>
<dbReference type="Pfam" id="PF02624">
    <property type="entry name" value="YcaO"/>
    <property type="match status" value="1"/>
</dbReference>
<dbReference type="Gene3D" id="3.30.40.250">
    <property type="match status" value="1"/>
</dbReference>
<evidence type="ECO:0000259" key="1">
    <source>
        <dbReference type="PROSITE" id="PS51664"/>
    </source>
</evidence>
<reference evidence="2" key="1">
    <citation type="submission" date="2021-01" db="EMBL/GenBank/DDBJ databases">
        <title>Whole genome shotgun sequence of Virgisporangium ochraceum NBRC 16418.</title>
        <authorList>
            <person name="Komaki H."/>
            <person name="Tamura T."/>
        </authorList>
    </citation>
    <scope>NUCLEOTIDE SEQUENCE</scope>
    <source>
        <strain evidence="2">NBRC 16418</strain>
    </source>
</reference>
<dbReference type="InterPro" id="IPR022291">
    <property type="entry name" value="Bacteriocin_synth_cyclodeHase"/>
</dbReference>
<dbReference type="NCBIfam" id="TIGR03882">
    <property type="entry name" value="cyclo_dehyd_2"/>
    <property type="match status" value="1"/>
</dbReference>
<dbReference type="InterPro" id="IPR003776">
    <property type="entry name" value="YcaO-like_dom"/>
</dbReference>
<dbReference type="Gene3D" id="3.30.1330.230">
    <property type="match status" value="1"/>
</dbReference>
<comment type="caution">
    <text evidence="2">The sequence shown here is derived from an EMBL/GenBank/DDBJ whole genome shotgun (WGS) entry which is preliminary data.</text>
</comment>
<dbReference type="PANTHER" id="PTHR37809:SF1">
    <property type="entry name" value="RIBOSOMAL PROTEIN S12 METHYLTHIOTRANSFERASE ACCESSORY FACTOR YCAO"/>
    <property type="match status" value="1"/>
</dbReference>
<feature type="domain" description="YcaO" evidence="1">
    <location>
        <begin position="245"/>
        <end position="616"/>
    </location>
</feature>
<evidence type="ECO:0000313" key="3">
    <source>
        <dbReference type="Proteomes" id="UP000635606"/>
    </source>
</evidence>
<keyword evidence="3" id="KW-1185">Reference proteome</keyword>
<gene>
    <name evidence="2" type="ORF">Voc01_094750</name>
</gene>
<dbReference type="Gene3D" id="3.40.50.720">
    <property type="entry name" value="NAD(P)-binding Rossmann-like Domain"/>
    <property type="match status" value="1"/>
</dbReference>
<dbReference type="EMBL" id="BOPH01000140">
    <property type="protein sequence ID" value="GIJ74558.1"/>
    <property type="molecule type" value="Genomic_DNA"/>
</dbReference>
<dbReference type="Proteomes" id="UP000635606">
    <property type="component" value="Unassembled WGS sequence"/>
</dbReference>
<dbReference type="InterPro" id="IPR027624">
    <property type="entry name" value="TOMM_cyclo_SagD"/>
</dbReference>
<dbReference type="AlphaFoldDB" id="A0A8J4A5E9"/>
<dbReference type="Gene3D" id="3.30.160.660">
    <property type="match status" value="1"/>
</dbReference>
<evidence type="ECO:0000313" key="2">
    <source>
        <dbReference type="EMBL" id="GIJ74558.1"/>
    </source>
</evidence>
<sequence>MTLPLAAAVARLQVALDERRSTGPSTVDKPAVVGLGAADVTGDPDPVRRTANVHLTGGAVFVGPWGDGPGACGHCFGVRWQRLRGRTERDALETGDGPTAVGDWPDLPGYVVDAVWAVFRAAPPSSGSFLDPHSRALRRVTAVDLASLRSRTVPVLREPLCPSCSTAGEPAPWEGLASRPTPAPGRYRLHGVHDYRLPVGALVNPVSGVIGAGALMNPAVPTTAPVTGGVFVRGYAGLLDVAWSGHANSYADSLRLAYLEGLERYAGTHHRRAGRPLVAAYADVADRALDPTACGVYPDATYDADPLVDRFDPDRPIPWARGHRVRTGEPVLVPRRLCFYSTGAPGDNFVLGSSNGCATGGCLEEAVLYGLLELIERDAFLLAWYSRRELRRIDLDSCGSTAIRAMVDRSTLAGYDVRAFDNRTDLSVPVVTTLAVRHDGGPGLLAFAAGAHPDPERAVAAALSETLSYIPLKARTTRHRWHRLHAMADDYALVQTVHDHADLFGLPRMRGHAAEYLADRPLEAVADLYPARPPTRDLLHDLRAVLDELHGKGFDVVVVDQTTPEQLAMGLRTVCTIVPGLLPIDFGWLRQRALTMPRLLDRVGPDGPRPVPHPFP</sequence>
<accession>A0A8J4A5E9</accession>
<proteinExistence type="predicted"/>
<dbReference type="RefSeq" id="WP_239161014.1">
    <property type="nucleotide sequence ID" value="NZ_BOPH01000140.1"/>
</dbReference>